<dbReference type="PANTHER" id="PTHR30404">
    <property type="entry name" value="N-ACETYLMURAMOYL-L-ALANINE AMIDASE"/>
    <property type="match status" value="1"/>
</dbReference>
<sequence length="466" mass="51231">MCANDIVDKLETTGEGMRMRRGIWLALLFCLLWLAAAAWPVGAKGEKEMEETKRLAVVTADQVNVRQGPGVPYRPLANVHRGEAYRLIEVKDGWVNIEWKPNRTGWIAARYVALAKETAIVQENRLRLRQEPSRDGRIIGHLARGETVWIIKEDGEWTEVIADGAIGWVSSAYLTAARESSISHQTGIVNASSLNVRAEPSLKAARVGRLVRGEEVEIVEKKPGWYKIASQTGLDGWVSSAYVQVKGGQANEKEAEAPQSADHSLLSAIAPSDSRLYVDSWTRGPVQALAGKTIVLDAGHGGKDGGAQSVDGIKEKELTLETAKLLKNKLQSYGARVVLTRSSDEYVPLSARVAAARLYQADAFISLHYDSAADPDASGITIYYYDRFADYELAQSFQGLFRQLSALPFRGIAFGDYYVLRENEKPSVLLELGYLSNRSDAAVVATNGYQEAVTTAIVNAVRHYFQ</sequence>
<keyword evidence="1 4" id="KW-0378">Hydrolase</keyword>
<dbReference type="InterPro" id="IPR017293">
    <property type="entry name" value="N-acetylmuramoyl-L-ala_amidase"/>
</dbReference>
<dbReference type="SMART" id="SM00287">
    <property type="entry name" value="SH3b"/>
    <property type="match status" value="3"/>
</dbReference>
<dbReference type="InterPro" id="IPR003646">
    <property type="entry name" value="SH3-like_bac-type"/>
</dbReference>
<dbReference type="Pfam" id="PF08239">
    <property type="entry name" value="SH3_3"/>
    <property type="match status" value="2"/>
</dbReference>
<feature type="domain" description="SH3b" evidence="3">
    <location>
        <begin position="116"/>
        <end position="178"/>
    </location>
</feature>
<dbReference type="PIRSF" id="PIRSF037846">
    <property type="entry name" value="Autolysin_YrvJ_prd"/>
    <property type="match status" value="1"/>
</dbReference>
<dbReference type="Pfam" id="PF01520">
    <property type="entry name" value="Amidase_3"/>
    <property type="match status" value="1"/>
</dbReference>
<dbReference type="EMBL" id="LQYW01000033">
    <property type="protein sequence ID" value="KYD31620.1"/>
    <property type="molecule type" value="Genomic_DNA"/>
</dbReference>
<dbReference type="PANTHER" id="PTHR30404:SF0">
    <property type="entry name" value="N-ACETYLMURAMOYL-L-ALANINE AMIDASE AMIC"/>
    <property type="match status" value="1"/>
</dbReference>
<dbReference type="CDD" id="cd02696">
    <property type="entry name" value="MurNAc-LAA"/>
    <property type="match status" value="1"/>
</dbReference>
<dbReference type="PROSITE" id="PS51781">
    <property type="entry name" value="SH3B"/>
    <property type="match status" value="2"/>
</dbReference>
<evidence type="ECO:0000259" key="3">
    <source>
        <dbReference type="PROSITE" id="PS51781"/>
    </source>
</evidence>
<dbReference type="SUPFAM" id="SSF53187">
    <property type="entry name" value="Zn-dependent exopeptidases"/>
    <property type="match status" value="1"/>
</dbReference>
<dbReference type="Proteomes" id="UP000075324">
    <property type="component" value="Unassembled WGS sequence"/>
</dbReference>
<dbReference type="SMART" id="SM00646">
    <property type="entry name" value="Ami_3"/>
    <property type="match status" value="1"/>
</dbReference>
<dbReference type="Gene3D" id="3.40.630.40">
    <property type="entry name" value="Zn-dependent exopeptidases"/>
    <property type="match status" value="1"/>
</dbReference>
<evidence type="ECO:0000313" key="5">
    <source>
        <dbReference type="Proteomes" id="UP000075324"/>
    </source>
</evidence>
<dbReference type="InterPro" id="IPR050695">
    <property type="entry name" value="N-acetylmuramoyl_amidase_3"/>
</dbReference>
<dbReference type="PATRIC" id="fig|153151.4.peg.2205"/>
<dbReference type="SUPFAM" id="SSF50044">
    <property type="entry name" value="SH3-domain"/>
    <property type="match status" value="1"/>
</dbReference>
<comment type="caution">
    <text evidence="4">The sequence shown here is derived from an EMBL/GenBank/DDBJ whole genome shotgun (WGS) entry which is preliminary data.</text>
</comment>
<feature type="domain" description="SH3b" evidence="3">
    <location>
        <begin position="184"/>
        <end position="247"/>
    </location>
</feature>
<accession>A0A150N4G6</accession>
<dbReference type="AlphaFoldDB" id="A0A150N4G6"/>
<keyword evidence="2" id="KW-0961">Cell wall biogenesis/degradation</keyword>
<gene>
    <name evidence="4" type="ORF">B4110_3335</name>
</gene>
<reference evidence="4 5" key="1">
    <citation type="submission" date="2016-01" db="EMBL/GenBank/DDBJ databases">
        <title>Draft Genome Sequences of Seven Thermophilic Sporeformers Isolated from Foods.</title>
        <authorList>
            <person name="Berendsen E.M."/>
            <person name="Wells-Bennik M.H."/>
            <person name="Krawcyk A.O."/>
            <person name="De Jong A."/>
            <person name="Holsappel S."/>
            <person name="Eijlander R.T."/>
            <person name="Kuipers O.P."/>
        </authorList>
    </citation>
    <scope>NUCLEOTIDE SEQUENCE [LARGE SCALE GENOMIC DNA]</scope>
    <source>
        <strain evidence="4 5">B4110</strain>
    </source>
</reference>
<dbReference type="GO" id="GO:0071555">
    <property type="term" value="P:cell wall organization"/>
    <property type="evidence" value="ECO:0007669"/>
    <property type="project" value="UniProtKB-KW"/>
</dbReference>
<dbReference type="Gene3D" id="2.30.30.40">
    <property type="entry name" value="SH3 Domains"/>
    <property type="match status" value="3"/>
</dbReference>
<evidence type="ECO:0000256" key="1">
    <source>
        <dbReference type="ARBA" id="ARBA00022801"/>
    </source>
</evidence>
<dbReference type="EC" id="3.5.1.28" evidence="4"/>
<protein>
    <submittedName>
        <fullName evidence="4">N-acetylmuramoyl-L-alanine amidase</fullName>
        <ecNumber evidence="4">3.5.1.28</ecNumber>
    </submittedName>
</protein>
<dbReference type="GO" id="GO:0008745">
    <property type="term" value="F:N-acetylmuramoyl-L-alanine amidase activity"/>
    <property type="evidence" value="ECO:0007669"/>
    <property type="project" value="UniProtKB-EC"/>
</dbReference>
<organism evidence="4 5">
    <name type="scientific">Parageobacillus toebii</name>
    <dbReference type="NCBI Taxonomy" id="153151"/>
    <lineage>
        <taxon>Bacteria</taxon>
        <taxon>Bacillati</taxon>
        <taxon>Bacillota</taxon>
        <taxon>Bacilli</taxon>
        <taxon>Bacillales</taxon>
        <taxon>Anoxybacillaceae</taxon>
        <taxon>Parageobacillus</taxon>
    </lineage>
</organism>
<dbReference type="GO" id="GO:0030288">
    <property type="term" value="C:outer membrane-bounded periplasmic space"/>
    <property type="evidence" value="ECO:0007669"/>
    <property type="project" value="TreeGrafter"/>
</dbReference>
<dbReference type="InterPro" id="IPR002508">
    <property type="entry name" value="MurNAc-LAA_cat"/>
</dbReference>
<name>A0A150N4G6_9BACL</name>
<dbReference type="GO" id="GO:0009253">
    <property type="term" value="P:peptidoglycan catabolic process"/>
    <property type="evidence" value="ECO:0007669"/>
    <property type="project" value="InterPro"/>
</dbReference>
<evidence type="ECO:0000313" key="4">
    <source>
        <dbReference type="EMBL" id="KYD31620.1"/>
    </source>
</evidence>
<evidence type="ECO:0000256" key="2">
    <source>
        <dbReference type="ARBA" id="ARBA00023316"/>
    </source>
</evidence>
<dbReference type="InterPro" id="IPR036028">
    <property type="entry name" value="SH3-like_dom_sf"/>
</dbReference>
<proteinExistence type="predicted"/>